<dbReference type="AlphaFoldDB" id="A0A850PZ84"/>
<dbReference type="InterPro" id="IPR021395">
    <property type="entry name" value="DUF3035"/>
</dbReference>
<reference evidence="1 2" key="1">
    <citation type="submission" date="2020-04" db="EMBL/GenBank/DDBJ databases">
        <title>Donghicola sp., a member of the Rhodobacteraceae family isolated from mangrove forest in Thailand.</title>
        <authorList>
            <person name="Charoenyingcharoen P."/>
            <person name="Yukphan P."/>
        </authorList>
    </citation>
    <scope>NUCLEOTIDE SEQUENCE [LARGE SCALE GENOMIC DNA]</scope>
    <source>
        <strain evidence="1 2">B5-SW-15</strain>
    </source>
</reference>
<sequence length="158" mass="16965">MKRVVLVIAALALGACDNGNPDRLSRGPDEFAIVPVKPLEMPATAELPVPTTGSANRVDLNPLADGVAALGGHRGTLTGQIPAADGVLVNYASRAGVSSDIRTVLAAEDKIFIKRRRRLLGPELPYDEMRLDPYLLIDGYRARGYRVPTPPPLTDEQQ</sequence>
<dbReference type="RefSeq" id="WP_177156788.1">
    <property type="nucleotide sequence ID" value="NZ_JABCJE010000001.1"/>
</dbReference>
<accession>A0A850PZ84</accession>
<protein>
    <submittedName>
        <fullName evidence="1">DUF3035 domain-containing protein</fullName>
    </submittedName>
</protein>
<proteinExistence type="predicted"/>
<name>A0A850PZ84_9RHOB</name>
<organism evidence="1 2">
    <name type="scientific">Donghicola mangrovi</name>
    <dbReference type="NCBI Taxonomy" id="2729614"/>
    <lineage>
        <taxon>Bacteria</taxon>
        <taxon>Pseudomonadati</taxon>
        <taxon>Pseudomonadota</taxon>
        <taxon>Alphaproteobacteria</taxon>
        <taxon>Rhodobacterales</taxon>
        <taxon>Roseobacteraceae</taxon>
        <taxon>Donghicola</taxon>
    </lineage>
</organism>
<dbReference type="EMBL" id="JABCJE010000001">
    <property type="protein sequence ID" value="NVO22587.1"/>
    <property type="molecule type" value="Genomic_DNA"/>
</dbReference>
<evidence type="ECO:0000313" key="2">
    <source>
        <dbReference type="Proteomes" id="UP000592216"/>
    </source>
</evidence>
<dbReference type="PROSITE" id="PS51257">
    <property type="entry name" value="PROKAR_LIPOPROTEIN"/>
    <property type="match status" value="1"/>
</dbReference>
<comment type="caution">
    <text evidence="1">The sequence shown here is derived from an EMBL/GenBank/DDBJ whole genome shotgun (WGS) entry which is preliminary data.</text>
</comment>
<dbReference type="Proteomes" id="UP000592216">
    <property type="component" value="Unassembled WGS sequence"/>
</dbReference>
<dbReference type="Pfam" id="PF11233">
    <property type="entry name" value="DUF3035"/>
    <property type="match status" value="1"/>
</dbReference>
<evidence type="ECO:0000313" key="1">
    <source>
        <dbReference type="EMBL" id="NVO22587.1"/>
    </source>
</evidence>
<gene>
    <name evidence="1" type="ORF">HJ536_04380</name>
</gene>